<evidence type="ECO:0000313" key="1">
    <source>
        <dbReference type="EMBL" id="TMW80705.1"/>
    </source>
</evidence>
<organism evidence="1">
    <name type="scientific">Solanum chilense</name>
    <name type="common">Tomato</name>
    <name type="synonym">Lycopersicon chilense</name>
    <dbReference type="NCBI Taxonomy" id="4083"/>
    <lineage>
        <taxon>Eukaryota</taxon>
        <taxon>Viridiplantae</taxon>
        <taxon>Streptophyta</taxon>
        <taxon>Embryophyta</taxon>
        <taxon>Tracheophyta</taxon>
        <taxon>Spermatophyta</taxon>
        <taxon>Magnoliopsida</taxon>
        <taxon>eudicotyledons</taxon>
        <taxon>Gunneridae</taxon>
        <taxon>Pentapetalae</taxon>
        <taxon>asterids</taxon>
        <taxon>lamiids</taxon>
        <taxon>Solanales</taxon>
        <taxon>Solanaceae</taxon>
        <taxon>Solanoideae</taxon>
        <taxon>Solaneae</taxon>
        <taxon>Solanum</taxon>
        <taxon>Solanum subgen. Lycopersicon</taxon>
    </lineage>
</organism>
<protein>
    <submittedName>
        <fullName evidence="1">Uncharacterized protein</fullName>
    </submittedName>
</protein>
<feature type="non-terminal residue" evidence="1">
    <location>
        <position position="83"/>
    </location>
</feature>
<gene>
    <name evidence="1" type="ORF">EJD97_016414</name>
</gene>
<accession>A0A6N2AEY1</accession>
<dbReference type="AlphaFoldDB" id="A0A6N2AEY1"/>
<reference evidence="1" key="1">
    <citation type="submission" date="2019-05" db="EMBL/GenBank/DDBJ databases">
        <title>The de novo reference genome and transcriptome assemblies of the wild tomato species Solanum chilense.</title>
        <authorList>
            <person name="Stam R."/>
            <person name="Nosenko T."/>
            <person name="Hoerger A.C."/>
            <person name="Stephan W."/>
            <person name="Seidel M.A."/>
            <person name="Kuhn J.M.M."/>
            <person name="Haberer G."/>
            <person name="Tellier A."/>
        </authorList>
    </citation>
    <scope>NUCLEOTIDE SEQUENCE</scope>
    <source>
        <tissue evidence="1">Mature leaves</tissue>
    </source>
</reference>
<name>A0A6N2AEY1_SOLCI</name>
<dbReference type="EMBL" id="RXGB01043220">
    <property type="protein sequence ID" value="TMW80705.1"/>
    <property type="molecule type" value="Genomic_DNA"/>
</dbReference>
<proteinExistence type="predicted"/>
<sequence>MVAAMTADTSSVVNLTTTAVNAASTSTAQLDPTAVKPRVKKSLDADRIMAATMTADTSSVVNLTSPAANAASTSTAQVDLTAV</sequence>
<comment type="caution">
    <text evidence="1">The sequence shown here is derived from an EMBL/GenBank/DDBJ whole genome shotgun (WGS) entry which is preliminary data.</text>
</comment>